<dbReference type="InterPro" id="IPR012132">
    <property type="entry name" value="GMC_OxRdtase"/>
</dbReference>
<dbReference type="AlphaFoldDB" id="F7AC23"/>
<dbReference type="GO" id="GO:0050660">
    <property type="term" value="F:flavin adenine dinucleotide binding"/>
    <property type="evidence" value="ECO:0007669"/>
    <property type="project" value="InterPro"/>
</dbReference>
<reference evidence="9" key="3">
    <citation type="submission" date="2025-08" db="UniProtKB">
        <authorList>
            <consortium name="Ensembl"/>
        </authorList>
    </citation>
    <scope>IDENTIFICATION</scope>
</reference>
<accession>F7AC23</accession>
<name>F7AC23_CIOIN</name>
<dbReference type="GO" id="GO:0005743">
    <property type="term" value="C:mitochondrial inner membrane"/>
    <property type="evidence" value="ECO:0000318"/>
    <property type="project" value="GO_Central"/>
</dbReference>
<comment type="cofactor">
    <cofactor evidence="1 5">
        <name>FAD</name>
        <dbReference type="ChEBI" id="CHEBI:57692"/>
    </cofactor>
</comment>
<sequence length="528" mass="58909">MSRLLYTAIFIFAIGYVVQRLRVRHYSICRDEAEEQYDFIIVGAGTTGSVIASRISEIPHVKVLLLEAGEEDSPNFLISTPSLVTALQAQSTDWKYRTVPQKSACHFSKDNVAFWPRGKVLGGSSSINYMVYARGSRYDYDAWELYGGTGWGFDNVESYFKKAEQVILKPNEASSLGKEGPLKMETGFINKATEWFLKAGIDIGYKLFDYNAGTGDGFSVAKHTLKDGTRQSASLSYLHSVANERPNLHIISGAHVQKILFNDNKDVPRAVGVKYVKNGDTFKVMASKEVIVSGGAIGTPHLLLVSGIGPKKQLEDFKVDVVADLPGVGSNLQDHLFVPVGFSSEYDNITESVMNWWTLLSPKNILSYLYNGSGPLATSTIEGIALLNLSSKLEADKPLDWPDIHFIMQALQWNVKSRMHLDTLRNNFNFKESILTKTLKIDQEKWSDFNILLALSHPHSRGSITLNSPDINVHPTIDPRYLEDDRDIKIILKAFKVLEKLEQSATYKSRGIKMSIDHTGCENTTAIR</sequence>
<evidence type="ECO:0000313" key="10">
    <source>
        <dbReference type="Proteomes" id="UP000008144"/>
    </source>
</evidence>
<evidence type="ECO:0000256" key="4">
    <source>
        <dbReference type="ARBA" id="ARBA00022827"/>
    </source>
</evidence>
<evidence type="ECO:0000259" key="8">
    <source>
        <dbReference type="PROSITE" id="PS00624"/>
    </source>
</evidence>
<dbReference type="PANTHER" id="PTHR11552">
    <property type="entry name" value="GLUCOSE-METHANOL-CHOLINE GMC OXIDOREDUCTASE"/>
    <property type="match status" value="1"/>
</dbReference>
<dbReference type="Gene3D" id="3.30.560.10">
    <property type="entry name" value="Glucose Oxidase, domain 3"/>
    <property type="match status" value="1"/>
</dbReference>
<dbReference type="GeneTree" id="ENSGT00940000165117"/>
<dbReference type="PANTHER" id="PTHR11552:SF147">
    <property type="entry name" value="CHOLINE DEHYDROGENASE, MITOCHONDRIAL"/>
    <property type="match status" value="1"/>
</dbReference>
<evidence type="ECO:0000313" key="9">
    <source>
        <dbReference type="Ensembl" id="ENSCINP00000011090.3"/>
    </source>
</evidence>
<dbReference type="EMBL" id="EAAA01000580">
    <property type="status" value="NOT_ANNOTATED_CDS"/>
    <property type="molecule type" value="Genomic_DNA"/>
</dbReference>
<evidence type="ECO:0000256" key="1">
    <source>
        <dbReference type="ARBA" id="ARBA00001974"/>
    </source>
</evidence>
<dbReference type="PIRSF" id="PIRSF000137">
    <property type="entry name" value="Alcohol_oxidase"/>
    <property type="match status" value="1"/>
</dbReference>
<dbReference type="SUPFAM" id="SSF54373">
    <property type="entry name" value="FAD-linked reductases, C-terminal domain"/>
    <property type="match status" value="1"/>
</dbReference>
<evidence type="ECO:0000256" key="2">
    <source>
        <dbReference type="ARBA" id="ARBA00010790"/>
    </source>
</evidence>
<feature type="domain" description="Glucose-methanol-choline oxidoreductase N-terminal" evidence="7">
    <location>
        <begin position="118"/>
        <end position="141"/>
    </location>
</feature>
<dbReference type="InterPro" id="IPR000172">
    <property type="entry name" value="GMC_OxRdtase_N"/>
</dbReference>
<dbReference type="OMA" id="FTINTIV"/>
<dbReference type="STRING" id="7719.ENSCINP00000011090"/>
<dbReference type="Ensembl" id="ENSCINT00000011090.3">
    <property type="protein sequence ID" value="ENSCINP00000011090.3"/>
    <property type="gene ID" value="ENSCING00000005377.3"/>
</dbReference>
<dbReference type="InterPro" id="IPR036188">
    <property type="entry name" value="FAD/NAD-bd_sf"/>
</dbReference>
<feature type="binding site" evidence="5">
    <location>
        <begin position="128"/>
        <end position="131"/>
    </location>
    <ligand>
        <name>FAD</name>
        <dbReference type="ChEBI" id="CHEBI:57692"/>
    </ligand>
</feature>
<evidence type="ECO:0000256" key="5">
    <source>
        <dbReference type="PIRSR" id="PIRSR000137-2"/>
    </source>
</evidence>
<organism evidence="9 10">
    <name type="scientific">Ciona intestinalis</name>
    <name type="common">Transparent sea squirt</name>
    <name type="synonym">Ascidia intestinalis</name>
    <dbReference type="NCBI Taxonomy" id="7719"/>
    <lineage>
        <taxon>Eukaryota</taxon>
        <taxon>Metazoa</taxon>
        <taxon>Chordata</taxon>
        <taxon>Tunicata</taxon>
        <taxon>Ascidiacea</taxon>
        <taxon>Phlebobranchia</taxon>
        <taxon>Cionidae</taxon>
        <taxon>Ciona</taxon>
    </lineage>
</organism>
<dbReference type="GO" id="GO:0008812">
    <property type="term" value="F:choline dehydrogenase activity"/>
    <property type="evidence" value="ECO:0000318"/>
    <property type="project" value="GO_Central"/>
</dbReference>
<evidence type="ECO:0000256" key="6">
    <source>
        <dbReference type="RuleBase" id="RU003968"/>
    </source>
</evidence>
<keyword evidence="4 5" id="KW-0274">FAD</keyword>
<reference evidence="10" key="1">
    <citation type="journal article" date="2002" name="Science">
        <title>The draft genome of Ciona intestinalis: insights into chordate and vertebrate origins.</title>
        <authorList>
            <person name="Dehal P."/>
            <person name="Satou Y."/>
            <person name="Campbell R.K."/>
            <person name="Chapman J."/>
            <person name="Degnan B."/>
            <person name="De Tomaso A."/>
            <person name="Davidson B."/>
            <person name="Di Gregorio A."/>
            <person name="Gelpke M."/>
            <person name="Goodstein D.M."/>
            <person name="Harafuji N."/>
            <person name="Hastings K.E."/>
            <person name="Ho I."/>
            <person name="Hotta K."/>
            <person name="Huang W."/>
            <person name="Kawashima T."/>
            <person name="Lemaire P."/>
            <person name="Martinez D."/>
            <person name="Meinertzhagen I.A."/>
            <person name="Necula S."/>
            <person name="Nonaka M."/>
            <person name="Putnam N."/>
            <person name="Rash S."/>
            <person name="Saiga H."/>
            <person name="Satake M."/>
            <person name="Terry A."/>
            <person name="Yamada L."/>
            <person name="Wang H.G."/>
            <person name="Awazu S."/>
            <person name="Azumi K."/>
            <person name="Boore J."/>
            <person name="Branno M."/>
            <person name="Chin-Bow S."/>
            <person name="DeSantis R."/>
            <person name="Doyle S."/>
            <person name="Francino P."/>
            <person name="Keys D.N."/>
            <person name="Haga S."/>
            <person name="Hayashi H."/>
            <person name="Hino K."/>
            <person name="Imai K.S."/>
            <person name="Inaba K."/>
            <person name="Kano S."/>
            <person name="Kobayashi K."/>
            <person name="Kobayashi M."/>
            <person name="Lee B.I."/>
            <person name="Makabe K.W."/>
            <person name="Manohar C."/>
            <person name="Matassi G."/>
            <person name="Medina M."/>
            <person name="Mochizuki Y."/>
            <person name="Mount S."/>
            <person name="Morishita T."/>
            <person name="Miura S."/>
            <person name="Nakayama A."/>
            <person name="Nishizaka S."/>
            <person name="Nomoto H."/>
            <person name="Ohta F."/>
            <person name="Oishi K."/>
            <person name="Rigoutsos I."/>
            <person name="Sano M."/>
            <person name="Sasaki A."/>
            <person name="Sasakura Y."/>
            <person name="Shoguchi E."/>
            <person name="Shin-i T."/>
            <person name="Spagnuolo A."/>
            <person name="Stainier D."/>
            <person name="Suzuki M.M."/>
            <person name="Tassy O."/>
            <person name="Takatori N."/>
            <person name="Tokuoka M."/>
            <person name="Yagi K."/>
            <person name="Yoshizaki F."/>
            <person name="Wada S."/>
            <person name="Zhang C."/>
            <person name="Hyatt P.D."/>
            <person name="Larimer F."/>
            <person name="Detter C."/>
            <person name="Doggett N."/>
            <person name="Glavina T."/>
            <person name="Hawkins T."/>
            <person name="Richardson P."/>
            <person name="Lucas S."/>
            <person name="Kohara Y."/>
            <person name="Levine M."/>
            <person name="Satoh N."/>
            <person name="Rokhsar D.S."/>
        </authorList>
    </citation>
    <scope>NUCLEOTIDE SEQUENCE [LARGE SCALE GENOMIC DNA]</scope>
</reference>
<dbReference type="Proteomes" id="UP000008144">
    <property type="component" value="Chromosome 10"/>
</dbReference>
<dbReference type="HOGENOM" id="CLU_002865_7_1_1"/>
<keyword evidence="10" id="KW-1185">Reference proteome</keyword>
<evidence type="ECO:0000259" key="7">
    <source>
        <dbReference type="PROSITE" id="PS00623"/>
    </source>
</evidence>
<protein>
    <recommendedName>
        <fullName evidence="7 8">Glucose-methanol-choline oxidoreductase N-terminal domain-containing protein</fullName>
    </recommendedName>
</protein>
<dbReference type="Gene3D" id="3.50.50.60">
    <property type="entry name" value="FAD/NAD(P)-binding domain"/>
    <property type="match status" value="1"/>
</dbReference>
<reference evidence="9" key="4">
    <citation type="submission" date="2025-09" db="UniProtKB">
        <authorList>
            <consortium name="Ensembl"/>
        </authorList>
    </citation>
    <scope>IDENTIFICATION</scope>
</reference>
<evidence type="ECO:0000256" key="3">
    <source>
        <dbReference type="ARBA" id="ARBA00022630"/>
    </source>
</evidence>
<feature type="binding site" evidence="5">
    <location>
        <begin position="46"/>
        <end position="47"/>
    </location>
    <ligand>
        <name>FAD</name>
        <dbReference type="ChEBI" id="CHEBI:57692"/>
    </ligand>
</feature>
<comment type="similarity">
    <text evidence="2 6">Belongs to the GMC oxidoreductase family.</text>
</comment>
<dbReference type="Pfam" id="PF05199">
    <property type="entry name" value="GMC_oxred_C"/>
    <property type="match status" value="1"/>
</dbReference>
<dbReference type="PROSITE" id="PS00623">
    <property type="entry name" value="GMC_OXRED_1"/>
    <property type="match status" value="1"/>
</dbReference>
<keyword evidence="3 6" id="KW-0285">Flavoprotein</keyword>
<dbReference type="SUPFAM" id="SSF51905">
    <property type="entry name" value="FAD/NAD(P)-binding domain"/>
    <property type="match status" value="1"/>
</dbReference>
<reference evidence="9" key="2">
    <citation type="journal article" date="2008" name="Genome Biol.">
        <title>Improved genome assembly and evidence-based global gene model set for the chordate Ciona intestinalis: new insight into intron and operon populations.</title>
        <authorList>
            <person name="Satou Y."/>
            <person name="Mineta K."/>
            <person name="Ogasawara M."/>
            <person name="Sasakura Y."/>
            <person name="Shoguchi E."/>
            <person name="Ueno K."/>
            <person name="Yamada L."/>
            <person name="Matsumoto J."/>
            <person name="Wasserscheid J."/>
            <person name="Dewar K."/>
            <person name="Wiley G.B."/>
            <person name="Macmil S.L."/>
            <person name="Roe B.A."/>
            <person name="Zeller R.W."/>
            <person name="Hastings K.E."/>
            <person name="Lemaire P."/>
            <person name="Lindquist E."/>
            <person name="Endo T."/>
            <person name="Hotta K."/>
            <person name="Inaba K."/>
        </authorList>
    </citation>
    <scope>NUCLEOTIDE SEQUENCE [LARGE SCALE GENOMIC DNA]</scope>
    <source>
        <strain evidence="9">wild type</strain>
    </source>
</reference>
<dbReference type="InterPro" id="IPR007867">
    <property type="entry name" value="GMC_OxRtase_C"/>
</dbReference>
<dbReference type="PROSITE" id="PS00624">
    <property type="entry name" value="GMC_OXRED_2"/>
    <property type="match status" value="1"/>
</dbReference>
<dbReference type="Pfam" id="PF00732">
    <property type="entry name" value="GMC_oxred_N"/>
    <property type="match status" value="1"/>
</dbReference>
<feature type="binding site" evidence="5">
    <location>
        <position position="256"/>
    </location>
    <ligand>
        <name>FAD</name>
        <dbReference type="ChEBI" id="CHEBI:57692"/>
    </ligand>
</feature>
<feature type="domain" description="Glucose-methanol-choline oxidoreductase N-terminal" evidence="8">
    <location>
        <begin position="295"/>
        <end position="309"/>
    </location>
</feature>
<proteinExistence type="inferred from homology"/>
<dbReference type="InParanoid" id="F7AC23"/>
<feature type="binding site" evidence="5">
    <location>
        <position position="120"/>
    </location>
    <ligand>
        <name>FAD</name>
        <dbReference type="ChEBI" id="CHEBI:57692"/>
    </ligand>
</feature>